<proteinExistence type="predicted"/>
<dbReference type="Proteomes" id="UP000828251">
    <property type="component" value="Unassembled WGS sequence"/>
</dbReference>
<dbReference type="EMBL" id="JAIQCV010000005">
    <property type="protein sequence ID" value="KAH1097421.1"/>
    <property type="molecule type" value="Genomic_DNA"/>
</dbReference>
<reference evidence="1 2" key="1">
    <citation type="journal article" date="2021" name="Plant Biotechnol. J.">
        <title>Multi-omics assisted identification of the key and species-specific regulatory components of drought-tolerant mechanisms in Gossypium stocksii.</title>
        <authorList>
            <person name="Yu D."/>
            <person name="Ke L."/>
            <person name="Zhang D."/>
            <person name="Wu Y."/>
            <person name="Sun Y."/>
            <person name="Mei J."/>
            <person name="Sun J."/>
            <person name="Sun Y."/>
        </authorList>
    </citation>
    <scope>NUCLEOTIDE SEQUENCE [LARGE SCALE GENOMIC DNA]</scope>
    <source>
        <strain evidence="2">cv. E1</strain>
        <tissue evidence="1">Leaf</tissue>
    </source>
</reference>
<evidence type="ECO:0000313" key="1">
    <source>
        <dbReference type="EMBL" id="KAH1097421.1"/>
    </source>
</evidence>
<accession>A0A9D3VVW0</accession>
<name>A0A9D3VVW0_9ROSI</name>
<comment type="caution">
    <text evidence="1">The sequence shown here is derived from an EMBL/GenBank/DDBJ whole genome shotgun (WGS) entry which is preliminary data.</text>
</comment>
<evidence type="ECO:0000313" key="2">
    <source>
        <dbReference type="Proteomes" id="UP000828251"/>
    </source>
</evidence>
<organism evidence="1 2">
    <name type="scientific">Gossypium stocksii</name>
    <dbReference type="NCBI Taxonomy" id="47602"/>
    <lineage>
        <taxon>Eukaryota</taxon>
        <taxon>Viridiplantae</taxon>
        <taxon>Streptophyta</taxon>
        <taxon>Embryophyta</taxon>
        <taxon>Tracheophyta</taxon>
        <taxon>Spermatophyta</taxon>
        <taxon>Magnoliopsida</taxon>
        <taxon>eudicotyledons</taxon>
        <taxon>Gunneridae</taxon>
        <taxon>Pentapetalae</taxon>
        <taxon>rosids</taxon>
        <taxon>malvids</taxon>
        <taxon>Malvales</taxon>
        <taxon>Malvaceae</taxon>
        <taxon>Malvoideae</taxon>
        <taxon>Gossypium</taxon>
    </lineage>
</organism>
<sequence>MGGVRDSYHRGQGGIGGKGGRGIREYTGVAGKKMCGMQLDGGLGFRNIKKFNVALLAKQGWRLIDQPDSLLACVVKAKYYFSTCFLKARLRNAPSYTWKSIWAARGLLKDGLG</sequence>
<dbReference type="OrthoDB" id="1734132at2759"/>
<gene>
    <name evidence="1" type="ORF">J1N35_014342</name>
</gene>
<evidence type="ECO:0008006" key="3">
    <source>
        <dbReference type="Google" id="ProtNLM"/>
    </source>
</evidence>
<keyword evidence="2" id="KW-1185">Reference proteome</keyword>
<protein>
    <recommendedName>
        <fullName evidence="3">Reverse transcriptase zinc-binding domain-containing protein</fullName>
    </recommendedName>
</protein>
<dbReference type="AlphaFoldDB" id="A0A9D3VVW0"/>